<dbReference type="Pfam" id="PF00319">
    <property type="entry name" value="SRF-TF"/>
    <property type="match status" value="1"/>
</dbReference>
<dbReference type="OrthoDB" id="1898716at2759"/>
<accession>A0A9P5XV00</accession>
<dbReference type="GO" id="GO:0045944">
    <property type="term" value="P:positive regulation of transcription by RNA polymerase II"/>
    <property type="evidence" value="ECO:0007669"/>
    <property type="project" value="UniProtKB-ARBA"/>
</dbReference>
<feature type="domain" description="MADS-box" evidence="7">
    <location>
        <begin position="1"/>
        <end position="30"/>
    </location>
</feature>
<evidence type="ECO:0000256" key="6">
    <source>
        <dbReference type="SAM" id="MobiDB-lite"/>
    </source>
</evidence>
<evidence type="ECO:0000259" key="7">
    <source>
        <dbReference type="PROSITE" id="PS50066"/>
    </source>
</evidence>
<feature type="non-terminal residue" evidence="8">
    <location>
        <position position="1"/>
    </location>
</feature>
<evidence type="ECO:0000256" key="1">
    <source>
        <dbReference type="ARBA" id="ARBA00004123"/>
    </source>
</evidence>
<feature type="region of interest" description="Disordered" evidence="6">
    <location>
        <begin position="56"/>
        <end position="85"/>
    </location>
</feature>
<dbReference type="InterPro" id="IPR036879">
    <property type="entry name" value="TF_MADSbox_sf"/>
</dbReference>
<reference evidence="8" key="1">
    <citation type="submission" date="2020-11" db="EMBL/GenBank/DDBJ databases">
        <authorList>
            <consortium name="DOE Joint Genome Institute"/>
            <person name="Ahrendt S."/>
            <person name="Riley R."/>
            <person name="Andreopoulos W."/>
            <person name="Labutti K."/>
            <person name="Pangilinan J."/>
            <person name="Ruiz-Duenas F.J."/>
            <person name="Barrasa J.M."/>
            <person name="Sanchez-Garcia M."/>
            <person name="Camarero S."/>
            <person name="Miyauchi S."/>
            <person name="Serrano A."/>
            <person name="Linde D."/>
            <person name="Babiker R."/>
            <person name="Drula E."/>
            <person name="Ayuso-Fernandez I."/>
            <person name="Pacheco R."/>
            <person name="Padilla G."/>
            <person name="Ferreira P."/>
            <person name="Barriuso J."/>
            <person name="Kellner H."/>
            <person name="Castanera R."/>
            <person name="Alfaro M."/>
            <person name="Ramirez L."/>
            <person name="Pisabarro A.G."/>
            <person name="Kuo A."/>
            <person name="Tritt A."/>
            <person name="Lipzen A."/>
            <person name="He G."/>
            <person name="Yan M."/>
            <person name="Ng V."/>
            <person name="Cullen D."/>
            <person name="Martin F."/>
            <person name="Rosso M.-N."/>
            <person name="Henrissat B."/>
            <person name="Hibbett D."/>
            <person name="Martinez A.T."/>
            <person name="Grigoriev I.V."/>
        </authorList>
    </citation>
    <scope>NUCLEOTIDE SEQUENCE</scope>
    <source>
        <strain evidence="8">CBS 247.69</strain>
    </source>
</reference>
<keyword evidence="2" id="KW-0805">Transcription regulation</keyword>
<keyword evidence="9" id="KW-1185">Reference proteome</keyword>
<dbReference type="PRINTS" id="PR00404">
    <property type="entry name" value="MADSDOMAIN"/>
</dbReference>
<keyword evidence="3" id="KW-0238">DNA-binding</keyword>
<proteinExistence type="predicted"/>
<comment type="subcellular location">
    <subcellularLocation>
        <location evidence="1">Nucleus</location>
    </subcellularLocation>
</comment>
<dbReference type="EMBL" id="MU150376">
    <property type="protein sequence ID" value="KAF9457320.1"/>
    <property type="molecule type" value="Genomic_DNA"/>
</dbReference>
<dbReference type="SUPFAM" id="SSF55455">
    <property type="entry name" value="SRF-like"/>
    <property type="match status" value="1"/>
</dbReference>
<evidence type="ECO:0000256" key="3">
    <source>
        <dbReference type="ARBA" id="ARBA00023125"/>
    </source>
</evidence>
<protein>
    <recommendedName>
        <fullName evidence="7">MADS-box domain-containing protein</fullName>
    </recommendedName>
</protein>
<evidence type="ECO:0000256" key="2">
    <source>
        <dbReference type="ARBA" id="ARBA00023015"/>
    </source>
</evidence>
<evidence type="ECO:0000256" key="5">
    <source>
        <dbReference type="ARBA" id="ARBA00023242"/>
    </source>
</evidence>
<name>A0A9P5XV00_9AGAR</name>
<dbReference type="AlphaFoldDB" id="A0A9P5XV00"/>
<keyword evidence="5" id="KW-0539">Nucleus</keyword>
<dbReference type="PANTHER" id="PTHR48019">
    <property type="entry name" value="SERUM RESPONSE FACTOR HOMOLOG"/>
    <property type="match status" value="1"/>
</dbReference>
<sequence length="150" mass="16940">IQRKNGLFKKAYELGVLCSVDVAVIIFDERPGHSRKLYEYSSCDIRNIIQRHIRHDGETDSRTTADFSGNAPASKDDEDGDDDVDEDDAVLLASMKTGGSKRRDDGSLKSGPGQDIHVCYHCFLLESTLTFIKAWLSPFWTQSRDYRTFS</sequence>
<dbReference type="Proteomes" id="UP000807353">
    <property type="component" value="Unassembled WGS sequence"/>
</dbReference>
<dbReference type="Gene3D" id="3.40.1810.10">
    <property type="entry name" value="Transcription factor, MADS-box"/>
    <property type="match status" value="1"/>
</dbReference>
<evidence type="ECO:0000313" key="9">
    <source>
        <dbReference type="Proteomes" id="UP000807353"/>
    </source>
</evidence>
<dbReference type="InterPro" id="IPR050142">
    <property type="entry name" value="MADS-box/MEF2_TF"/>
</dbReference>
<dbReference type="InterPro" id="IPR002100">
    <property type="entry name" value="TF_MADSbox"/>
</dbReference>
<organism evidence="8 9">
    <name type="scientific">Collybia nuda</name>
    <dbReference type="NCBI Taxonomy" id="64659"/>
    <lineage>
        <taxon>Eukaryota</taxon>
        <taxon>Fungi</taxon>
        <taxon>Dikarya</taxon>
        <taxon>Basidiomycota</taxon>
        <taxon>Agaricomycotina</taxon>
        <taxon>Agaricomycetes</taxon>
        <taxon>Agaricomycetidae</taxon>
        <taxon>Agaricales</taxon>
        <taxon>Tricholomatineae</taxon>
        <taxon>Clitocybaceae</taxon>
        <taxon>Collybia</taxon>
    </lineage>
</organism>
<evidence type="ECO:0000313" key="8">
    <source>
        <dbReference type="EMBL" id="KAF9457320.1"/>
    </source>
</evidence>
<dbReference type="GO" id="GO:0005634">
    <property type="term" value="C:nucleus"/>
    <property type="evidence" value="ECO:0007669"/>
    <property type="project" value="UniProtKB-SubCell"/>
</dbReference>
<dbReference type="PROSITE" id="PS50066">
    <property type="entry name" value="MADS_BOX_2"/>
    <property type="match status" value="1"/>
</dbReference>
<dbReference type="GO" id="GO:0003677">
    <property type="term" value="F:DNA binding"/>
    <property type="evidence" value="ECO:0007669"/>
    <property type="project" value="UniProtKB-KW"/>
</dbReference>
<evidence type="ECO:0000256" key="4">
    <source>
        <dbReference type="ARBA" id="ARBA00023163"/>
    </source>
</evidence>
<gene>
    <name evidence="8" type="ORF">BDZ94DRAFT_1175832</name>
</gene>
<dbReference type="SMART" id="SM00432">
    <property type="entry name" value="MADS"/>
    <property type="match status" value="1"/>
</dbReference>
<keyword evidence="4" id="KW-0804">Transcription</keyword>
<dbReference type="GO" id="GO:0046983">
    <property type="term" value="F:protein dimerization activity"/>
    <property type="evidence" value="ECO:0007669"/>
    <property type="project" value="InterPro"/>
</dbReference>
<feature type="compositionally biased region" description="Acidic residues" evidence="6">
    <location>
        <begin position="76"/>
        <end position="85"/>
    </location>
</feature>
<comment type="caution">
    <text evidence="8">The sequence shown here is derived from an EMBL/GenBank/DDBJ whole genome shotgun (WGS) entry which is preliminary data.</text>
</comment>